<sequence>MQKLYLMFSARPSSASSNRSLATPGRPSLP</sequence>
<dbReference type="EMBL" id="BK015167">
    <property type="protein sequence ID" value="DAD93814.1"/>
    <property type="molecule type" value="Genomic_DNA"/>
</dbReference>
<accession>A0A8S5NGJ3</accession>
<protein>
    <submittedName>
        <fullName evidence="2">Uncharacterized protein</fullName>
    </submittedName>
</protein>
<feature type="region of interest" description="Disordered" evidence="1">
    <location>
        <begin position="9"/>
        <end position="30"/>
    </location>
</feature>
<organism evidence="2">
    <name type="scientific">Myoviridae sp. ctcwu24</name>
    <dbReference type="NCBI Taxonomy" id="2826670"/>
    <lineage>
        <taxon>Viruses</taxon>
        <taxon>Duplodnaviria</taxon>
        <taxon>Heunggongvirae</taxon>
        <taxon>Uroviricota</taxon>
        <taxon>Caudoviricetes</taxon>
    </lineage>
</organism>
<feature type="compositionally biased region" description="Low complexity" evidence="1">
    <location>
        <begin position="9"/>
        <end position="20"/>
    </location>
</feature>
<evidence type="ECO:0000313" key="2">
    <source>
        <dbReference type="EMBL" id="DAD93814.1"/>
    </source>
</evidence>
<proteinExistence type="predicted"/>
<evidence type="ECO:0000256" key="1">
    <source>
        <dbReference type="SAM" id="MobiDB-lite"/>
    </source>
</evidence>
<reference evidence="2" key="1">
    <citation type="journal article" date="2021" name="Proc. Natl. Acad. Sci. U.S.A.">
        <title>A Catalog of Tens of Thousands of Viruses from Human Metagenomes Reveals Hidden Associations with Chronic Diseases.</title>
        <authorList>
            <person name="Tisza M.J."/>
            <person name="Buck C.B."/>
        </authorList>
    </citation>
    <scope>NUCLEOTIDE SEQUENCE</scope>
    <source>
        <strain evidence="2">Ctcwu24</strain>
    </source>
</reference>
<name>A0A8S5NGJ3_9CAUD</name>